<dbReference type="Pfam" id="PF02638">
    <property type="entry name" value="GHL10"/>
    <property type="match status" value="1"/>
</dbReference>
<keyword evidence="1 2" id="KW-0732">Signal</keyword>
<evidence type="ECO:0000259" key="3">
    <source>
        <dbReference type="Pfam" id="PF02638"/>
    </source>
</evidence>
<dbReference type="InterPro" id="IPR052177">
    <property type="entry name" value="Divisome_Glycosyl_Hydrolase"/>
</dbReference>
<sequence length="432" mass="48738">MRVKTLSALVVSTLLLVSCTAEPPRSLVTPLPSVEAPHPAQTGQRHGPVRGVWLATVSRLDWPPVSSVNSGRADIRISQQQQALIAKLDKLKDLGINTVFFQVKPDGTALWSSKILPWSDMLTGVIGEDPGYDPLQFMLDEAHKRGMKVHAWLNPYRVSVNTKPSTVAELNRTLSLHPASVFVLHREWIRTAGNRFVLDPGIPEVRDWITSIVAEVVTRYPIDGVQFDDYFYTESRDSLLNDNLTFKKYGAGFGSKADWRRHNTQQLIEQVSRTIKQLKPDVEFGVSPAGVWRNLSFDPAGSDTRGAAAYDEAYADTRRWVQLGLLDYIAPQLYWPFSRKEARYDVLAKWWANVVQPTGTRLYIGVALYKIGESSKKEPDWTIDGGVPELKKQVELNESVPQISGTILFRENYLNQPQTQDAVHYLKSRWGR</sequence>
<keyword evidence="5" id="KW-1185">Reference proteome</keyword>
<evidence type="ECO:0000256" key="1">
    <source>
        <dbReference type="ARBA" id="ARBA00022729"/>
    </source>
</evidence>
<evidence type="ECO:0000256" key="2">
    <source>
        <dbReference type="SAM" id="SignalP"/>
    </source>
</evidence>
<proteinExistence type="predicted"/>
<gene>
    <name evidence="4" type="ORF">ED28_01035</name>
</gene>
<dbReference type="AlphaFoldDB" id="A0A443IHU9"/>
<feature type="domain" description="Glycosyl hydrolase-like 10" evidence="3">
    <location>
        <begin position="49"/>
        <end position="382"/>
    </location>
</feature>
<reference evidence="4 5" key="1">
    <citation type="submission" date="2014-04" db="EMBL/GenBank/DDBJ databases">
        <title>Draft genome sequence of Pantoea beijingensis strain LMG 27579, an emerging pathogen to Pleurotus eryngii with potential industrial application.</title>
        <authorList>
            <person name="Xu F."/>
            <person name="Liu Y."/>
            <person name="Wang S."/>
            <person name="Yin Y."/>
            <person name="Ma Y."/>
            <person name="Zhao S."/>
            <person name="Rong C."/>
        </authorList>
    </citation>
    <scope>NUCLEOTIDE SEQUENCE [LARGE SCALE GENOMIC DNA]</scope>
    <source>
        <strain evidence="4 5">LMG 27579</strain>
    </source>
</reference>
<feature type="signal peptide" evidence="2">
    <location>
        <begin position="1"/>
        <end position="23"/>
    </location>
</feature>
<organism evidence="4 5">
    <name type="scientific">[Pantoea] beijingensis</name>
    <dbReference type="NCBI Taxonomy" id="1324864"/>
    <lineage>
        <taxon>Bacteria</taxon>
        <taxon>Pseudomonadati</taxon>
        <taxon>Pseudomonadota</taxon>
        <taxon>Gammaproteobacteria</taxon>
        <taxon>Enterobacterales</taxon>
        <taxon>Erwiniaceae</taxon>
        <taxon>Erwinia</taxon>
    </lineage>
</organism>
<dbReference type="PANTHER" id="PTHR43405:SF1">
    <property type="entry name" value="GLYCOSYL HYDROLASE DIGH"/>
    <property type="match status" value="1"/>
</dbReference>
<evidence type="ECO:0000313" key="5">
    <source>
        <dbReference type="Proteomes" id="UP000288794"/>
    </source>
</evidence>
<accession>A0A443IHU9</accession>
<dbReference type="SUPFAM" id="SSF51445">
    <property type="entry name" value="(Trans)glycosidases"/>
    <property type="match status" value="1"/>
</dbReference>
<name>A0A443IHU9_9GAMM</name>
<comment type="caution">
    <text evidence="4">The sequence shown here is derived from an EMBL/GenBank/DDBJ whole genome shotgun (WGS) entry which is preliminary data.</text>
</comment>
<dbReference type="InterPro" id="IPR003790">
    <property type="entry name" value="GHL10"/>
</dbReference>
<evidence type="ECO:0000313" key="4">
    <source>
        <dbReference type="EMBL" id="RWR03600.1"/>
    </source>
</evidence>
<dbReference type="Gene3D" id="3.20.20.80">
    <property type="entry name" value="Glycosidases"/>
    <property type="match status" value="1"/>
</dbReference>
<dbReference type="Proteomes" id="UP000288794">
    <property type="component" value="Unassembled WGS sequence"/>
</dbReference>
<dbReference type="PROSITE" id="PS51257">
    <property type="entry name" value="PROKAR_LIPOPROTEIN"/>
    <property type="match status" value="1"/>
</dbReference>
<protein>
    <recommendedName>
        <fullName evidence="3">Glycosyl hydrolase-like 10 domain-containing protein</fullName>
    </recommendedName>
</protein>
<dbReference type="EMBL" id="JMEE01000001">
    <property type="protein sequence ID" value="RWR03600.1"/>
    <property type="molecule type" value="Genomic_DNA"/>
</dbReference>
<dbReference type="InterPro" id="IPR017853">
    <property type="entry name" value="GH"/>
</dbReference>
<feature type="chain" id="PRO_5019342843" description="Glycosyl hydrolase-like 10 domain-containing protein" evidence="2">
    <location>
        <begin position="24"/>
        <end position="432"/>
    </location>
</feature>
<dbReference type="PANTHER" id="PTHR43405">
    <property type="entry name" value="GLYCOSYL HYDROLASE DIGH"/>
    <property type="match status" value="1"/>
</dbReference>